<reference evidence="3" key="1">
    <citation type="journal article" date="2019" name="Int. J. Syst. Evol. Microbiol.">
        <title>The Global Catalogue of Microorganisms (GCM) 10K type strain sequencing project: providing services to taxonomists for standard genome sequencing and annotation.</title>
        <authorList>
            <consortium name="The Broad Institute Genomics Platform"/>
            <consortium name="The Broad Institute Genome Sequencing Center for Infectious Disease"/>
            <person name="Wu L."/>
            <person name="Ma J."/>
        </authorList>
    </citation>
    <scope>NUCLEOTIDE SEQUENCE [LARGE SCALE GENOMIC DNA]</scope>
    <source>
        <strain evidence="3">JCM 17805</strain>
    </source>
</reference>
<feature type="domain" description="SnoaL-like" evidence="1">
    <location>
        <begin position="12"/>
        <end position="100"/>
    </location>
</feature>
<keyword evidence="3" id="KW-1185">Reference proteome</keyword>
<gene>
    <name evidence="2" type="ORF">GCM10023116_25530</name>
</gene>
<dbReference type="EMBL" id="BAABFL010000381">
    <property type="protein sequence ID" value="GAA4650270.1"/>
    <property type="molecule type" value="Genomic_DNA"/>
</dbReference>
<dbReference type="Proteomes" id="UP001500604">
    <property type="component" value="Unassembled WGS sequence"/>
</dbReference>
<comment type="caution">
    <text evidence="2">The sequence shown here is derived from an EMBL/GenBank/DDBJ whole genome shotgun (WGS) entry which is preliminary data.</text>
</comment>
<dbReference type="Pfam" id="PF12680">
    <property type="entry name" value="SnoaL_2"/>
    <property type="match status" value="1"/>
</dbReference>
<proteinExistence type="predicted"/>
<evidence type="ECO:0000259" key="1">
    <source>
        <dbReference type="Pfam" id="PF12680"/>
    </source>
</evidence>
<evidence type="ECO:0000313" key="2">
    <source>
        <dbReference type="EMBL" id="GAA4650270.1"/>
    </source>
</evidence>
<organism evidence="2 3">
    <name type="scientific">Kistimonas scapharcae</name>
    <dbReference type="NCBI Taxonomy" id="1036133"/>
    <lineage>
        <taxon>Bacteria</taxon>
        <taxon>Pseudomonadati</taxon>
        <taxon>Pseudomonadota</taxon>
        <taxon>Gammaproteobacteria</taxon>
        <taxon>Oceanospirillales</taxon>
        <taxon>Endozoicomonadaceae</taxon>
        <taxon>Kistimonas</taxon>
    </lineage>
</organism>
<protein>
    <submittedName>
        <fullName evidence="2">Nuclear transport factor 2 family protein</fullName>
    </submittedName>
</protein>
<dbReference type="InterPro" id="IPR037401">
    <property type="entry name" value="SnoaL-like"/>
</dbReference>
<accession>A0ABP8V5B3</accession>
<evidence type="ECO:0000313" key="3">
    <source>
        <dbReference type="Proteomes" id="UP001500604"/>
    </source>
</evidence>
<dbReference type="InterPro" id="IPR032710">
    <property type="entry name" value="NTF2-like_dom_sf"/>
</dbReference>
<sequence length="260" mass="28651">MNVSNIDKAVALLNSIETGDAEAIKYVDPDQYTQHNLAVANGLKGFGELLQALPENTARVNVVRAFCDGDYVVCHVDYNFFGPKVGFDIFRFENGLIVEHWDNLTEKASAKNPSGHTQIDGSTEIIDREKTAENKQRAASFIETILIGGHLDKITDYINPGASNYIQHSSVMGDGIENLQAAIEQMAQQGSPMTYTKNHKVLGEGNFTLGVSEGEFAGNHVAYYDLLRLDNNMIVEHWGAIETIPPESEWKNSNGKFGNL</sequence>
<name>A0ABP8V5B3_9GAMM</name>
<dbReference type="SUPFAM" id="SSF54427">
    <property type="entry name" value="NTF2-like"/>
    <property type="match status" value="2"/>
</dbReference>
<dbReference type="Gene3D" id="3.10.450.50">
    <property type="match status" value="2"/>
</dbReference>
<dbReference type="RefSeq" id="WP_345196397.1">
    <property type="nucleotide sequence ID" value="NZ_BAABFL010000381.1"/>
</dbReference>